<dbReference type="STRING" id="57577.A0A2K3JTT7"/>
<evidence type="ECO:0008006" key="3">
    <source>
        <dbReference type="Google" id="ProtNLM"/>
    </source>
</evidence>
<dbReference type="GO" id="GO:0009451">
    <property type="term" value="P:RNA modification"/>
    <property type="evidence" value="ECO:0007669"/>
    <property type="project" value="InterPro"/>
</dbReference>
<dbReference type="Proteomes" id="UP000236291">
    <property type="component" value="Unassembled WGS sequence"/>
</dbReference>
<dbReference type="InterPro" id="IPR046960">
    <property type="entry name" value="PPR_At4g14850-like_plant"/>
</dbReference>
<accession>A0A2K3JTT7</accession>
<sequence length="124" mass="13833">MIAGYQLNVCFYEAMELFEVLLKEGNVTLLSALSAVLGNRRWIHSCMVKNGFELHGLHGLVDQAHELFMEMQIIGNWNACSHAGMAKSIIERMPVTVRPNKAIWMSLLCGARTHGNLEIGEYAA</sequence>
<proteinExistence type="predicted"/>
<dbReference type="PANTHER" id="PTHR47926:SF414">
    <property type="entry name" value="PENTATRICOPEPTIDE REPEAT-CONTAINING PROTEIN DOT4, CHLOROPLASTIC-LIKE"/>
    <property type="match status" value="1"/>
</dbReference>
<name>A0A2K3JTT7_TRIPR</name>
<gene>
    <name evidence="1" type="ORF">L195_g050385</name>
</gene>
<dbReference type="EMBL" id="ASHM01076507">
    <property type="protein sequence ID" value="PNX57408.1"/>
    <property type="molecule type" value="Genomic_DNA"/>
</dbReference>
<evidence type="ECO:0000313" key="2">
    <source>
        <dbReference type="Proteomes" id="UP000236291"/>
    </source>
</evidence>
<comment type="caution">
    <text evidence="1">The sequence shown here is derived from an EMBL/GenBank/DDBJ whole genome shotgun (WGS) entry which is preliminary data.</text>
</comment>
<reference evidence="1 2" key="1">
    <citation type="journal article" date="2014" name="Am. J. Bot.">
        <title>Genome assembly and annotation for red clover (Trifolium pratense; Fabaceae).</title>
        <authorList>
            <person name="Istvanek J."/>
            <person name="Jaros M."/>
            <person name="Krenek A."/>
            <person name="Repkova J."/>
        </authorList>
    </citation>
    <scope>NUCLEOTIDE SEQUENCE [LARGE SCALE GENOMIC DNA]</scope>
    <source>
        <strain evidence="2">cv. Tatra</strain>
        <tissue evidence="1">Young leaves</tissue>
    </source>
</reference>
<dbReference type="PANTHER" id="PTHR47926">
    <property type="entry name" value="PENTATRICOPEPTIDE REPEAT-CONTAINING PROTEIN"/>
    <property type="match status" value="1"/>
</dbReference>
<evidence type="ECO:0000313" key="1">
    <source>
        <dbReference type="EMBL" id="PNX57408.1"/>
    </source>
</evidence>
<dbReference type="GO" id="GO:0003723">
    <property type="term" value="F:RNA binding"/>
    <property type="evidence" value="ECO:0007669"/>
    <property type="project" value="InterPro"/>
</dbReference>
<reference evidence="1 2" key="2">
    <citation type="journal article" date="2017" name="Front. Plant Sci.">
        <title>Gene Classification and Mining of Molecular Markers Useful in Red Clover (Trifolium pratense) Breeding.</title>
        <authorList>
            <person name="Istvanek J."/>
            <person name="Dluhosova J."/>
            <person name="Dluhos P."/>
            <person name="Patkova L."/>
            <person name="Nedelnik J."/>
            <person name="Repkova J."/>
        </authorList>
    </citation>
    <scope>NUCLEOTIDE SEQUENCE [LARGE SCALE GENOMIC DNA]</scope>
    <source>
        <strain evidence="2">cv. Tatra</strain>
        <tissue evidence="1">Young leaves</tissue>
    </source>
</reference>
<dbReference type="AlphaFoldDB" id="A0A2K3JTT7"/>
<protein>
    <recommendedName>
        <fullName evidence="3">Pentatricopeptide repeat-containing protein</fullName>
    </recommendedName>
</protein>
<organism evidence="1 2">
    <name type="scientific">Trifolium pratense</name>
    <name type="common">Red clover</name>
    <dbReference type="NCBI Taxonomy" id="57577"/>
    <lineage>
        <taxon>Eukaryota</taxon>
        <taxon>Viridiplantae</taxon>
        <taxon>Streptophyta</taxon>
        <taxon>Embryophyta</taxon>
        <taxon>Tracheophyta</taxon>
        <taxon>Spermatophyta</taxon>
        <taxon>Magnoliopsida</taxon>
        <taxon>eudicotyledons</taxon>
        <taxon>Gunneridae</taxon>
        <taxon>Pentapetalae</taxon>
        <taxon>rosids</taxon>
        <taxon>fabids</taxon>
        <taxon>Fabales</taxon>
        <taxon>Fabaceae</taxon>
        <taxon>Papilionoideae</taxon>
        <taxon>50 kb inversion clade</taxon>
        <taxon>NPAAA clade</taxon>
        <taxon>Hologalegina</taxon>
        <taxon>IRL clade</taxon>
        <taxon>Trifolieae</taxon>
        <taxon>Trifolium</taxon>
    </lineage>
</organism>